<dbReference type="EMBL" id="JAWWNJ010000115">
    <property type="protein sequence ID" value="KAK6991896.1"/>
    <property type="molecule type" value="Genomic_DNA"/>
</dbReference>
<reference evidence="2 3" key="1">
    <citation type="journal article" date="2024" name="J Genomics">
        <title>Draft genome sequencing and assembly of Favolaschia claudopus CIRM-BRFM 2984 isolated from oak limbs.</title>
        <authorList>
            <person name="Navarro D."/>
            <person name="Drula E."/>
            <person name="Chaduli D."/>
            <person name="Cazenave R."/>
            <person name="Ahrendt S."/>
            <person name="Wang J."/>
            <person name="Lipzen A."/>
            <person name="Daum C."/>
            <person name="Barry K."/>
            <person name="Grigoriev I.V."/>
            <person name="Favel A."/>
            <person name="Rosso M.N."/>
            <person name="Martin F."/>
        </authorList>
    </citation>
    <scope>NUCLEOTIDE SEQUENCE [LARGE SCALE GENOMIC DNA]</scope>
    <source>
        <strain evidence="2 3">CIRM-BRFM 2984</strain>
    </source>
</reference>
<feature type="region of interest" description="Disordered" evidence="1">
    <location>
        <begin position="12"/>
        <end position="37"/>
    </location>
</feature>
<keyword evidence="3" id="KW-1185">Reference proteome</keyword>
<name>A0AAV9ZTQ4_9AGAR</name>
<feature type="compositionally biased region" description="Polar residues" evidence="1">
    <location>
        <begin position="22"/>
        <end position="37"/>
    </location>
</feature>
<sequence length="73" mass="7721">MLACIDVFQPAISPSIPPAPSLNHSPSSTESSAGDRTIQMSTFMDDAMAPLSHHILVSDENEVPWALKSPGTS</sequence>
<evidence type="ECO:0000256" key="1">
    <source>
        <dbReference type="SAM" id="MobiDB-lite"/>
    </source>
</evidence>
<gene>
    <name evidence="2" type="ORF">R3P38DRAFT_3227317</name>
</gene>
<evidence type="ECO:0000313" key="3">
    <source>
        <dbReference type="Proteomes" id="UP001362999"/>
    </source>
</evidence>
<evidence type="ECO:0000313" key="2">
    <source>
        <dbReference type="EMBL" id="KAK6991896.1"/>
    </source>
</evidence>
<dbReference type="AlphaFoldDB" id="A0AAV9ZTQ4"/>
<organism evidence="2 3">
    <name type="scientific">Favolaschia claudopus</name>
    <dbReference type="NCBI Taxonomy" id="2862362"/>
    <lineage>
        <taxon>Eukaryota</taxon>
        <taxon>Fungi</taxon>
        <taxon>Dikarya</taxon>
        <taxon>Basidiomycota</taxon>
        <taxon>Agaricomycotina</taxon>
        <taxon>Agaricomycetes</taxon>
        <taxon>Agaricomycetidae</taxon>
        <taxon>Agaricales</taxon>
        <taxon>Marasmiineae</taxon>
        <taxon>Mycenaceae</taxon>
        <taxon>Favolaschia</taxon>
    </lineage>
</organism>
<comment type="caution">
    <text evidence="2">The sequence shown here is derived from an EMBL/GenBank/DDBJ whole genome shotgun (WGS) entry which is preliminary data.</text>
</comment>
<protein>
    <submittedName>
        <fullName evidence="2">Uncharacterized protein</fullName>
    </submittedName>
</protein>
<proteinExistence type="predicted"/>
<accession>A0AAV9ZTQ4</accession>
<dbReference type="Proteomes" id="UP001362999">
    <property type="component" value="Unassembled WGS sequence"/>
</dbReference>